<evidence type="ECO:0000313" key="12">
    <source>
        <dbReference type="EMBL" id="JAI59139.1"/>
    </source>
</evidence>
<organism evidence="12">
    <name type="scientific">Scylla olivacea</name>
    <name type="common">Orange mud crab</name>
    <name type="synonym">Cancer olivacea</name>
    <dbReference type="NCBI Taxonomy" id="85551"/>
    <lineage>
        <taxon>Eukaryota</taxon>
        <taxon>Metazoa</taxon>
        <taxon>Ecdysozoa</taxon>
        <taxon>Arthropoda</taxon>
        <taxon>Crustacea</taxon>
        <taxon>Multicrustacea</taxon>
        <taxon>Malacostraca</taxon>
        <taxon>Eumalacostraca</taxon>
        <taxon>Eucarida</taxon>
        <taxon>Decapoda</taxon>
        <taxon>Pleocyemata</taxon>
        <taxon>Brachyura</taxon>
        <taxon>Eubrachyura</taxon>
        <taxon>Portunoidea</taxon>
        <taxon>Portunidae</taxon>
        <taxon>Portuninae</taxon>
        <taxon>Scylla</taxon>
    </lineage>
</organism>
<evidence type="ECO:0000256" key="2">
    <source>
        <dbReference type="ARBA" id="ARBA00022473"/>
    </source>
</evidence>
<keyword evidence="6" id="KW-0862">Zinc</keyword>
<dbReference type="PROSITE" id="PS00479">
    <property type="entry name" value="ZF_DAG_PE_1"/>
    <property type="match status" value="1"/>
</dbReference>
<dbReference type="SMART" id="SM00324">
    <property type="entry name" value="RhoGAP"/>
    <property type="match status" value="1"/>
</dbReference>
<feature type="compositionally biased region" description="Polar residues" evidence="9">
    <location>
        <begin position="620"/>
        <end position="629"/>
    </location>
</feature>
<dbReference type="InterPro" id="IPR046349">
    <property type="entry name" value="C1-like_sf"/>
</dbReference>
<dbReference type="GO" id="GO:0007266">
    <property type="term" value="P:Rho protein signal transduction"/>
    <property type="evidence" value="ECO:0007669"/>
    <property type="project" value="TreeGrafter"/>
</dbReference>
<dbReference type="SMART" id="SM00109">
    <property type="entry name" value="C1"/>
    <property type="match status" value="1"/>
</dbReference>
<name>A0A0P4W2F0_SCYOL</name>
<dbReference type="InterPro" id="IPR008936">
    <property type="entry name" value="Rho_GTPase_activation_prot"/>
</dbReference>
<dbReference type="PROSITE" id="PS50081">
    <property type="entry name" value="ZF_DAG_PE_2"/>
    <property type="match status" value="1"/>
</dbReference>
<dbReference type="GO" id="GO:0000281">
    <property type="term" value="P:mitotic cytokinesis"/>
    <property type="evidence" value="ECO:0007669"/>
    <property type="project" value="TreeGrafter"/>
</dbReference>
<dbReference type="GO" id="GO:0051233">
    <property type="term" value="C:spindle midzone"/>
    <property type="evidence" value="ECO:0007669"/>
    <property type="project" value="TreeGrafter"/>
</dbReference>
<dbReference type="AlphaFoldDB" id="A0A0P4W2F0"/>
<keyword evidence="1" id="KW-0343">GTPase activation</keyword>
<feature type="compositionally biased region" description="Polar residues" evidence="9">
    <location>
        <begin position="135"/>
        <end position="146"/>
    </location>
</feature>
<dbReference type="GO" id="GO:0051256">
    <property type="term" value="P:mitotic spindle midzone assembly"/>
    <property type="evidence" value="ECO:0007669"/>
    <property type="project" value="TreeGrafter"/>
</dbReference>
<dbReference type="SUPFAM" id="SSF57889">
    <property type="entry name" value="Cysteine-rich domain"/>
    <property type="match status" value="1"/>
</dbReference>
<feature type="domain" description="Phorbol-ester/DAG-type" evidence="10">
    <location>
        <begin position="329"/>
        <end position="378"/>
    </location>
</feature>
<dbReference type="GO" id="GO:0005634">
    <property type="term" value="C:nucleus"/>
    <property type="evidence" value="ECO:0007669"/>
    <property type="project" value="TreeGrafter"/>
</dbReference>
<evidence type="ECO:0000259" key="11">
    <source>
        <dbReference type="PROSITE" id="PS50238"/>
    </source>
</evidence>
<evidence type="ECO:0000259" key="10">
    <source>
        <dbReference type="PROSITE" id="PS50081"/>
    </source>
</evidence>
<dbReference type="GO" id="GO:0032154">
    <property type="term" value="C:cleavage furrow"/>
    <property type="evidence" value="ECO:0007669"/>
    <property type="project" value="TreeGrafter"/>
</dbReference>
<feature type="coiled-coil region" evidence="8">
    <location>
        <begin position="33"/>
        <end position="81"/>
    </location>
</feature>
<dbReference type="GO" id="GO:0008270">
    <property type="term" value="F:zinc ion binding"/>
    <property type="evidence" value="ECO:0007669"/>
    <property type="project" value="UniProtKB-KW"/>
</dbReference>
<protein>
    <recommendedName>
        <fullName evidence="13">Rho-GAP domain-containing protein</fullName>
    </recommendedName>
</protein>
<dbReference type="GO" id="GO:0030154">
    <property type="term" value="P:cell differentiation"/>
    <property type="evidence" value="ECO:0007669"/>
    <property type="project" value="UniProtKB-KW"/>
</dbReference>
<proteinExistence type="predicted"/>
<evidence type="ECO:0000256" key="4">
    <source>
        <dbReference type="ARBA" id="ARBA00022771"/>
    </source>
</evidence>
<dbReference type="SUPFAM" id="SSF48350">
    <property type="entry name" value="GTPase activation domain, GAP"/>
    <property type="match status" value="1"/>
</dbReference>
<dbReference type="PANTHER" id="PTHR46199:SF3">
    <property type="entry name" value="RAC GTPASE-ACTIVATING PROTEIN 1"/>
    <property type="match status" value="1"/>
</dbReference>
<keyword evidence="8" id="KW-0175">Coiled coil</keyword>
<feature type="domain" description="Rho-GAP" evidence="11">
    <location>
        <begin position="392"/>
        <end position="580"/>
    </location>
</feature>
<keyword evidence="3" id="KW-0479">Metal-binding</keyword>
<keyword evidence="2" id="KW-0217">Developmental protein</keyword>
<keyword evidence="4" id="KW-0863">Zinc-finger</keyword>
<sequence>MESLTTQFDELIRTMKLLSDPAEKKFLEFTEGVEGQQREWQELAGEVQRLQEQVNQGQKTIKNLEMKLKNARHLLDLEKGRRIAAENEKRDMAGQILQAIEMLGQGQVMKTKERLQQLQHSFSSEVPGPGHGLSRQHSPNGPLSTITEDHDSIGTILNVSQMDITEEDDLEDSRLRSGRSYKRKSSPDRLDRSSGMGHKRLSGRMSGSDGGKENKQSLEVKTEVTCYTEGDELKSVKVDIQPSAPPYLAVIGEEMLSPLKKPPRTPAPPPPTPAVGNRQGMLSPSVNYNYINIGTPVTPQHQAYSTPTGTPHTPVLRNYNSASKVNGRTHAFVLKTSYKIEHCQPCGKRIKFAKACLKCRDCRAICHSECREQVPLPCVPSANTPNNKGCMGTIADYAPSTPPMVPALVVHCTNEVENRGLTEVGIYRLCGSEKDIKELKEQFLRGRGLPNLSQLDIHVISGTLKIFLRSLKEPLITTLLWKDFTSAASEANQDCSASLYQAISELPQPNRDTLAWIIAHLQRVAECPECKMPAMNLAKVFGPTLVGYSSAEPEMPTMMQETRLQHLVMEKLLEISSDYWNSFIQVTDENTHPAQPGTPDFGGSMLGGVPRSTSRRRSQLFRTPLQSRDSNSHHARK</sequence>
<feature type="region of interest" description="Disordered" evidence="9">
    <location>
        <begin position="590"/>
        <end position="637"/>
    </location>
</feature>
<dbReference type="FunFam" id="3.30.60.20:FF:000033">
    <property type="entry name" value="Rac GTPase-activating protein 1"/>
    <property type="match status" value="1"/>
</dbReference>
<evidence type="ECO:0000256" key="7">
    <source>
        <dbReference type="ARBA" id="ARBA00022871"/>
    </source>
</evidence>
<reference evidence="12" key="1">
    <citation type="submission" date="2015-09" db="EMBL/GenBank/DDBJ databases">
        <title>Scylla olivacea transcriptome.</title>
        <authorList>
            <person name="Ikhwanuddin M."/>
        </authorList>
    </citation>
    <scope>NUCLEOTIDE SEQUENCE</scope>
</reference>
<dbReference type="GO" id="GO:0097149">
    <property type="term" value="C:centralspindlin complex"/>
    <property type="evidence" value="ECO:0007669"/>
    <property type="project" value="TreeGrafter"/>
</dbReference>
<feature type="region of interest" description="Disordered" evidence="9">
    <location>
        <begin position="122"/>
        <end position="217"/>
    </location>
</feature>
<dbReference type="EMBL" id="GDRN01097320">
    <property type="protein sequence ID" value="JAI59139.1"/>
    <property type="molecule type" value="Transcribed_RNA"/>
</dbReference>
<evidence type="ECO:0000256" key="9">
    <source>
        <dbReference type="SAM" id="MobiDB-lite"/>
    </source>
</evidence>
<dbReference type="GO" id="GO:0005096">
    <property type="term" value="F:GTPase activator activity"/>
    <property type="evidence" value="ECO:0007669"/>
    <property type="project" value="UniProtKB-KW"/>
</dbReference>
<dbReference type="Pfam" id="PF00130">
    <property type="entry name" value="C1_1"/>
    <property type="match status" value="1"/>
</dbReference>
<dbReference type="Gene3D" id="3.30.60.20">
    <property type="match status" value="1"/>
</dbReference>
<dbReference type="CDD" id="cd20821">
    <property type="entry name" value="C1_MgcRacGAP"/>
    <property type="match status" value="1"/>
</dbReference>
<dbReference type="Gene3D" id="1.10.555.10">
    <property type="entry name" value="Rho GTPase activation protein"/>
    <property type="match status" value="1"/>
</dbReference>
<evidence type="ECO:0008006" key="13">
    <source>
        <dbReference type="Google" id="ProtNLM"/>
    </source>
</evidence>
<dbReference type="CDD" id="cd04382">
    <property type="entry name" value="RhoGAP_MgcRacGAP"/>
    <property type="match status" value="1"/>
</dbReference>
<dbReference type="GO" id="GO:0007283">
    <property type="term" value="P:spermatogenesis"/>
    <property type="evidence" value="ECO:0007669"/>
    <property type="project" value="UniProtKB-KW"/>
</dbReference>
<accession>A0A0P4W2F0</accession>
<dbReference type="InterPro" id="IPR000198">
    <property type="entry name" value="RhoGAP_dom"/>
</dbReference>
<keyword evidence="7" id="KW-0744">Spermatogenesis</keyword>
<dbReference type="Pfam" id="PF00620">
    <property type="entry name" value="RhoGAP"/>
    <property type="match status" value="1"/>
</dbReference>
<keyword evidence="5" id="KW-0221">Differentiation</keyword>
<dbReference type="InterPro" id="IPR002219">
    <property type="entry name" value="PKC_DAG/PE"/>
</dbReference>
<evidence type="ECO:0000256" key="5">
    <source>
        <dbReference type="ARBA" id="ARBA00022782"/>
    </source>
</evidence>
<evidence type="ECO:0000256" key="8">
    <source>
        <dbReference type="SAM" id="Coils"/>
    </source>
</evidence>
<dbReference type="GO" id="GO:0030496">
    <property type="term" value="C:midbody"/>
    <property type="evidence" value="ECO:0007669"/>
    <property type="project" value="TreeGrafter"/>
</dbReference>
<evidence type="ECO:0000256" key="3">
    <source>
        <dbReference type="ARBA" id="ARBA00022723"/>
    </source>
</evidence>
<dbReference type="PROSITE" id="PS50238">
    <property type="entry name" value="RHOGAP"/>
    <property type="match status" value="1"/>
</dbReference>
<dbReference type="PANTHER" id="PTHR46199">
    <property type="entry name" value="RAC GTPASE-ACTIVATING PROTEIN 1"/>
    <property type="match status" value="1"/>
</dbReference>
<evidence type="ECO:0000256" key="6">
    <source>
        <dbReference type="ARBA" id="ARBA00022833"/>
    </source>
</evidence>
<evidence type="ECO:0000256" key="1">
    <source>
        <dbReference type="ARBA" id="ARBA00022468"/>
    </source>
</evidence>